<evidence type="ECO:0000256" key="10">
    <source>
        <dbReference type="ARBA" id="ARBA00023328"/>
    </source>
</evidence>
<comment type="subunit">
    <text evidence="12">Component of the NDC80 complex.</text>
</comment>
<keyword evidence="8 12" id="KW-0539">Nucleus</keyword>
<evidence type="ECO:0000256" key="5">
    <source>
        <dbReference type="ARBA" id="ARBA00022776"/>
    </source>
</evidence>
<evidence type="ECO:0000313" key="15">
    <source>
        <dbReference type="Proteomes" id="UP001148018"/>
    </source>
</evidence>
<keyword evidence="4 12" id="KW-0132">Cell division</keyword>
<keyword evidence="6 12" id="KW-0995">Kinetochore</keyword>
<sequence length="196" mass="22839">MAQAHSFRDYEETAEALVNLIDSSKAENQLVLIRDEHRDFLDRDQETKAVVSQILRDVGQSEEEVSQKLLNMEEQKKQTEQELQLLEEQLRKCTAKNQISEFLQRELESLRNGEQELQELQQEVDEDTTEVIPSAIYMAQLYHKVTRIKWEHDTAPPILKGVHYGTELATPIHIDTAVRSRCDISDQLWGYVSTEW</sequence>
<dbReference type="Gene3D" id="3.30.160.570">
    <property type="entry name" value="Ncd80 complex, Spc24 subunit"/>
    <property type="match status" value="1"/>
</dbReference>
<dbReference type="EMBL" id="JANIIK010000047">
    <property type="protein sequence ID" value="KAJ3601756.1"/>
    <property type="molecule type" value="Genomic_DNA"/>
</dbReference>
<evidence type="ECO:0000256" key="11">
    <source>
        <dbReference type="ARBA" id="ARBA00045419"/>
    </source>
</evidence>
<name>A0A9Q0E9I4_9TELE</name>
<accession>A0A9Q0E9I4</accession>
<keyword evidence="3 12" id="KW-0158">Chromosome</keyword>
<keyword evidence="15" id="KW-1185">Reference proteome</keyword>
<evidence type="ECO:0000256" key="12">
    <source>
        <dbReference type="RuleBase" id="RU368011"/>
    </source>
</evidence>
<protein>
    <recommendedName>
        <fullName evidence="2 12">Kinetochore protein Spc24</fullName>
    </recommendedName>
</protein>
<evidence type="ECO:0000256" key="3">
    <source>
        <dbReference type="ARBA" id="ARBA00022454"/>
    </source>
</evidence>
<evidence type="ECO:0000256" key="13">
    <source>
        <dbReference type="SAM" id="Coils"/>
    </source>
</evidence>
<evidence type="ECO:0000256" key="2">
    <source>
        <dbReference type="ARBA" id="ARBA00013690"/>
    </source>
</evidence>
<evidence type="ECO:0000256" key="7">
    <source>
        <dbReference type="ARBA" id="ARBA00023054"/>
    </source>
</evidence>
<dbReference type="GO" id="GO:0008017">
    <property type="term" value="F:microtubule binding"/>
    <property type="evidence" value="ECO:0007669"/>
    <property type="project" value="TreeGrafter"/>
</dbReference>
<keyword evidence="7 13" id="KW-0175">Coiled coil</keyword>
<keyword evidence="9 12" id="KW-0131">Cell cycle</keyword>
<evidence type="ECO:0000256" key="6">
    <source>
        <dbReference type="ARBA" id="ARBA00022838"/>
    </source>
</evidence>
<dbReference type="AlphaFoldDB" id="A0A9Q0E9I4"/>
<evidence type="ECO:0000313" key="14">
    <source>
        <dbReference type="EMBL" id="KAJ3601756.1"/>
    </source>
</evidence>
<gene>
    <name evidence="14" type="ORF">NHX12_032722</name>
</gene>
<keyword evidence="10 12" id="KW-0137">Centromere</keyword>
<evidence type="ECO:0000256" key="9">
    <source>
        <dbReference type="ARBA" id="ARBA00023306"/>
    </source>
</evidence>
<reference evidence="14" key="1">
    <citation type="submission" date="2022-07" db="EMBL/GenBank/DDBJ databases">
        <title>Chromosome-level genome of Muraenolepis orangiensis.</title>
        <authorList>
            <person name="Kim J."/>
        </authorList>
    </citation>
    <scope>NUCLEOTIDE SEQUENCE</scope>
    <source>
        <strain evidence="14">KU_S4_2022</strain>
        <tissue evidence="14">Muscle</tissue>
    </source>
</reference>
<dbReference type="InterPro" id="IPR013252">
    <property type="entry name" value="Ndc80_Spc24"/>
</dbReference>
<dbReference type="GO" id="GO:0005634">
    <property type="term" value="C:nucleus"/>
    <property type="evidence" value="ECO:0007669"/>
    <property type="project" value="UniProtKB-SubCell"/>
</dbReference>
<dbReference type="OrthoDB" id="6432863at2759"/>
<feature type="coiled-coil region" evidence="13">
    <location>
        <begin position="62"/>
        <end position="130"/>
    </location>
</feature>
<evidence type="ECO:0000256" key="1">
    <source>
        <dbReference type="ARBA" id="ARBA00007804"/>
    </source>
</evidence>
<keyword evidence="5 12" id="KW-0498">Mitosis</keyword>
<dbReference type="GO" id="GO:0031262">
    <property type="term" value="C:Ndc80 complex"/>
    <property type="evidence" value="ECO:0007669"/>
    <property type="project" value="TreeGrafter"/>
</dbReference>
<dbReference type="PANTHER" id="PTHR22142">
    <property type="match status" value="1"/>
</dbReference>
<comment type="similarity">
    <text evidence="1 12">Belongs to the SPC24 family.</text>
</comment>
<comment type="caution">
    <text evidence="14">The sequence shown here is derived from an EMBL/GenBank/DDBJ whole genome shotgun (WGS) entry which is preliminary data.</text>
</comment>
<dbReference type="GO" id="GO:0051301">
    <property type="term" value="P:cell division"/>
    <property type="evidence" value="ECO:0007669"/>
    <property type="project" value="UniProtKB-UniRule"/>
</dbReference>
<dbReference type="Proteomes" id="UP001148018">
    <property type="component" value="Unassembled WGS sequence"/>
</dbReference>
<evidence type="ECO:0000256" key="8">
    <source>
        <dbReference type="ARBA" id="ARBA00023242"/>
    </source>
</evidence>
<comment type="subcellular location">
    <subcellularLocation>
        <location evidence="12">Nucleus</location>
    </subcellularLocation>
    <subcellularLocation>
        <location evidence="12">Chromosome</location>
        <location evidence="12">Centromere</location>
        <location evidence="12">Kinetochore</location>
    </subcellularLocation>
</comment>
<dbReference type="PANTHER" id="PTHR22142:SF2">
    <property type="entry name" value="KINETOCHORE PROTEIN SPC24"/>
    <property type="match status" value="1"/>
</dbReference>
<proteinExistence type="inferred from homology"/>
<organism evidence="14 15">
    <name type="scientific">Muraenolepis orangiensis</name>
    <name type="common">Patagonian moray cod</name>
    <dbReference type="NCBI Taxonomy" id="630683"/>
    <lineage>
        <taxon>Eukaryota</taxon>
        <taxon>Metazoa</taxon>
        <taxon>Chordata</taxon>
        <taxon>Craniata</taxon>
        <taxon>Vertebrata</taxon>
        <taxon>Euteleostomi</taxon>
        <taxon>Actinopterygii</taxon>
        <taxon>Neopterygii</taxon>
        <taxon>Teleostei</taxon>
        <taxon>Neoteleostei</taxon>
        <taxon>Acanthomorphata</taxon>
        <taxon>Zeiogadaria</taxon>
        <taxon>Gadariae</taxon>
        <taxon>Gadiformes</taxon>
        <taxon>Muraenolepidoidei</taxon>
        <taxon>Muraenolepididae</taxon>
        <taxon>Muraenolepis</taxon>
    </lineage>
</organism>
<evidence type="ECO:0000256" key="4">
    <source>
        <dbReference type="ARBA" id="ARBA00022618"/>
    </source>
</evidence>
<comment type="function">
    <text evidence="11">Acts as a component of the essential kinetochore-associated NDC80 complex, which is required for chromosome segregation and spindle checkpoint activity. Required for kinetochore integrity and the organization of stable microtubule binding sites in the outer plate of the kinetochore. The NDC80 complex synergistically enhances the affinity of the SKA1 complex for microtubules and may allow the NDC80 complex to track depolymerizing microtubules.</text>
</comment>
<dbReference type="GO" id="GO:0007059">
    <property type="term" value="P:chromosome segregation"/>
    <property type="evidence" value="ECO:0007669"/>
    <property type="project" value="TreeGrafter"/>
</dbReference>
<dbReference type="Pfam" id="PF08286">
    <property type="entry name" value="Spc24"/>
    <property type="match status" value="1"/>
</dbReference>